<dbReference type="GeneID" id="10795195"/>
<gene>
    <name evidence="3" type="ordered locus">Halxa_0324</name>
</gene>
<evidence type="ECO:0000259" key="2">
    <source>
        <dbReference type="Pfam" id="PF07760"/>
    </source>
</evidence>
<feature type="transmembrane region" description="Helical" evidence="1">
    <location>
        <begin position="132"/>
        <end position="152"/>
    </location>
</feature>
<evidence type="ECO:0000256" key="1">
    <source>
        <dbReference type="SAM" id="Phobius"/>
    </source>
</evidence>
<feature type="transmembrane region" description="Helical" evidence="1">
    <location>
        <begin position="21"/>
        <end position="42"/>
    </location>
</feature>
<feature type="transmembrane region" description="Helical" evidence="1">
    <location>
        <begin position="188"/>
        <end position="210"/>
    </location>
</feature>
<dbReference type="Proteomes" id="UP000006794">
    <property type="component" value="Plasmid pHALXA01"/>
</dbReference>
<feature type="transmembrane region" description="Helical" evidence="1">
    <location>
        <begin position="105"/>
        <end position="126"/>
    </location>
</feature>
<accession>F8DD40</accession>
<sequence length="350" mass="38986">MEDRRIQRFDVPDRARRLPADLAAAVVVTGLVNGAVFVPILRETPLRIPLGLVFVLFVPGYVSVAALFPEDGTAIATSATSGQSRETSWGLSPLHRPGINRLERIALSFGGSLAVVPLIGLALNFTPWGVRLIPITLALTSFTIAMTAIAAVRRWRLSDEDRFRIPYREWYRAGRSELFESPSRRGTILNVLLVASVVLAAGTVSFAVVVSQESEQYSAVYLLSETEDGELVADNYTTEFAHGESQPITVGVDNHEYEATNYTVVLLEQSVTVDDNETIVEAQRELDRFETRLAHNETWRHQHRLEPTMTAENTRFVWLLYPGGNDIVPDEPSIDTAEYHVHLWVNDAET</sequence>
<dbReference type="InterPro" id="IPR014495">
    <property type="entry name" value="UCP018671"/>
</dbReference>
<reference evidence="4" key="1">
    <citation type="journal article" date="2012" name="Stand. Genomic Sci.">
        <title>Complete genome sequence of Halopiger xanaduensis type strain (SH-6(T)).</title>
        <authorList>
            <person name="Anderson I."/>
            <person name="Tindall B.J."/>
            <person name="Rohde M."/>
            <person name="Lucas S."/>
            <person name="Han J."/>
            <person name="Lapidus A."/>
            <person name="Cheng J.F."/>
            <person name="Goodwin L."/>
            <person name="Pitluck S."/>
            <person name="Peters L."/>
            <person name="Pati A."/>
            <person name="Mikhailova N."/>
            <person name="Pagani I."/>
            <person name="Teshima H."/>
            <person name="Han C."/>
            <person name="Tapia R."/>
            <person name="Land M."/>
            <person name="Woyke T."/>
            <person name="Klenk H.P."/>
            <person name="Kyrpides N."/>
            <person name="Ivanova N."/>
        </authorList>
    </citation>
    <scope>NUCLEOTIDE SEQUENCE [LARGE SCALE GENOMIC DNA]</scope>
    <source>
        <strain evidence="4">DSM 18323 / JCM 14033 / SH-6</strain>
        <plasmid evidence="4">Plasmid pHALXA01</plasmid>
    </source>
</reference>
<feature type="transmembrane region" description="Helical" evidence="1">
    <location>
        <begin position="48"/>
        <end position="68"/>
    </location>
</feature>
<dbReference type="RefSeq" id="WP_013875655.1">
    <property type="nucleotide sequence ID" value="NC_015658.1"/>
</dbReference>
<protein>
    <recommendedName>
        <fullName evidence="2">DUF1616 domain-containing protein</fullName>
    </recommendedName>
</protein>
<dbReference type="AlphaFoldDB" id="F8DD40"/>
<keyword evidence="1" id="KW-0472">Membrane</keyword>
<geneLocation type="plasmid" evidence="3 4">
    <name>pHALXA01</name>
</geneLocation>
<dbReference type="HOGENOM" id="CLU_047794_1_0_2"/>
<organism evidence="3 4">
    <name type="scientific">Halopiger xanaduensis (strain DSM 18323 / JCM 14033 / SH-6)</name>
    <dbReference type="NCBI Taxonomy" id="797210"/>
    <lineage>
        <taxon>Archaea</taxon>
        <taxon>Methanobacteriati</taxon>
        <taxon>Methanobacteriota</taxon>
        <taxon>Stenosarchaea group</taxon>
        <taxon>Halobacteria</taxon>
        <taxon>Halobacteriales</taxon>
        <taxon>Natrialbaceae</taxon>
        <taxon>Halopiger</taxon>
    </lineage>
</organism>
<dbReference type="OrthoDB" id="82282at2157"/>
<evidence type="ECO:0000313" key="3">
    <source>
        <dbReference type="EMBL" id="AEH38927.1"/>
    </source>
</evidence>
<name>F8DD40_HALXS</name>
<dbReference type="PIRSF" id="PIRSF018671">
    <property type="entry name" value="UCP018671"/>
    <property type="match status" value="1"/>
</dbReference>
<keyword evidence="4" id="KW-1185">Reference proteome</keyword>
<dbReference type="EMBL" id="CP002840">
    <property type="protein sequence ID" value="AEH38927.1"/>
    <property type="molecule type" value="Genomic_DNA"/>
</dbReference>
<proteinExistence type="predicted"/>
<dbReference type="Pfam" id="PF07760">
    <property type="entry name" value="DUF1616"/>
    <property type="match status" value="1"/>
</dbReference>
<dbReference type="KEGG" id="hxa:Halxa_0324"/>
<keyword evidence="1" id="KW-0812">Transmembrane</keyword>
<keyword evidence="1" id="KW-1133">Transmembrane helix</keyword>
<feature type="domain" description="DUF1616" evidence="2">
    <location>
        <begin position="26"/>
        <end position="346"/>
    </location>
</feature>
<keyword evidence="3" id="KW-0614">Plasmid</keyword>
<evidence type="ECO:0000313" key="4">
    <source>
        <dbReference type="Proteomes" id="UP000006794"/>
    </source>
</evidence>
<dbReference type="InterPro" id="IPR011674">
    <property type="entry name" value="DUF1616"/>
</dbReference>